<reference evidence="4" key="1">
    <citation type="submission" date="2022-06" db="EMBL/GenBank/DDBJ databases">
        <title>Aeoliella straminimaris, a novel planctomycete from sediments.</title>
        <authorList>
            <person name="Vitorino I.R."/>
            <person name="Lage O.M."/>
        </authorList>
    </citation>
    <scope>NUCLEOTIDE SEQUENCE</scope>
    <source>
        <strain evidence="4">ICT_H6.2</strain>
    </source>
</reference>
<evidence type="ECO:0000313" key="5">
    <source>
        <dbReference type="Proteomes" id="UP001155241"/>
    </source>
</evidence>
<dbReference type="AlphaFoldDB" id="A0A9X2FFI3"/>
<dbReference type="PANTHER" id="PTHR10963">
    <property type="entry name" value="GLYCOSYL HYDROLASE-RELATED"/>
    <property type="match status" value="1"/>
</dbReference>
<dbReference type="Proteomes" id="UP001155241">
    <property type="component" value="Unassembled WGS sequence"/>
</dbReference>
<accession>A0A9X2FFI3</accession>
<evidence type="ECO:0000256" key="1">
    <source>
        <dbReference type="ARBA" id="ARBA00006865"/>
    </source>
</evidence>
<organism evidence="4 5">
    <name type="scientific">Aeoliella straminimaris</name>
    <dbReference type="NCBI Taxonomy" id="2954799"/>
    <lineage>
        <taxon>Bacteria</taxon>
        <taxon>Pseudomonadati</taxon>
        <taxon>Planctomycetota</taxon>
        <taxon>Planctomycetia</taxon>
        <taxon>Pirellulales</taxon>
        <taxon>Lacipirellulaceae</taxon>
        <taxon>Aeoliella</taxon>
    </lineage>
</organism>
<dbReference type="GO" id="GO:0005975">
    <property type="term" value="P:carbohydrate metabolic process"/>
    <property type="evidence" value="ECO:0007669"/>
    <property type="project" value="InterPro"/>
</dbReference>
<dbReference type="InterPro" id="IPR000757">
    <property type="entry name" value="Beta-glucanase-like"/>
</dbReference>
<gene>
    <name evidence="4" type="ORF">NG895_28320</name>
</gene>
<protein>
    <submittedName>
        <fullName evidence="4">Glycoside hydrolase family 16 protein</fullName>
    </submittedName>
</protein>
<comment type="caution">
    <text evidence="4">The sequence shown here is derived from an EMBL/GenBank/DDBJ whole genome shotgun (WGS) entry which is preliminary data.</text>
</comment>
<dbReference type="PANTHER" id="PTHR10963:SF55">
    <property type="entry name" value="GLYCOSIDE HYDROLASE FAMILY 16 PROTEIN"/>
    <property type="match status" value="1"/>
</dbReference>
<name>A0A9X2FFI3_9BACT</name>
<dbReference type="InterPro" id="IPR013320">
    <property type="entry name" value="ConA-like_dom_sf"/>
</dbReference>
<dbReference type="Pfam" id="PF00722">
    <property type="entry name" value="Glyco_hydro_16"/>
    <property type="match status" value="1"/>
</dbReference>
<evidence type="ECO:0000259" key="3">
    <source>
        <dbReference type="PROSITE" id="PS51762"/>
    </source>
</evidence>
<evidence type="ECO:0000313" key="4">
    <source>
        <dbReference type="EMBL" id="MCO6047829.1"/>
    </source>
</evidence>
<evidence type="ECO:0000256" key="2">
    <source>
        <dbReference type="SAM" id="SignalP"/>
    </source>
</evidence>
<proteinExistence type="inferred from homology"/>
<dbReference type="SUPFAM" id="SSF49899">
    <property type="entry name" value="Concanavalin A-like lectins/glucanases"/>
    <property type="match status" value="1"/>
</dbReference>
<keyword evidence="2" id="KW-0732">Signal</keyword>
<dbReference type="InterPro" id="IPR050546">
    <property type="entry name" value="Glycosyl_Hydrlase_16"/>
</dbReference>
<dbReference type="PROSITE" id="PS51762">
    <property type="entry name" value="GH16_2"/>
    <property type="match status" value="1"/>
</dbReference>
<dbReference type="CDD" id="cd08023">
    <property type="entry name" value="GH16_laminarinase_like"/>
    <property type="match status" value="1"/>
</dbReference>
<dbReference type="EMBL" id="JAMXLR010000092">
    <property type="protein sequence ID" value="MCO6047829.1"/>
    <property type="molecule type" value="Genomic_DNA"/>
</dbReference>
<keyword evidence="4" id="KW-0378">Hydrolase</keyword>
<feature type="signal peptide" evidence="2">
    <location>
        <begin position="1"/>
        <end position="23"/>
    </location>
</feature>
<sequence>MLPTLRTLSLVSALILATAPAGAQAPVTEEFDLAGWKLIWHDEFNGDELHSSKWSRCKRGTADWMNTMSDDPRLLELKDGILHLRGIENDKPQEDSAPYLTAGVTSEKKFSFRYGKVQIRARFKSAQGAWPALWMLGDNGGWPAGGEIDLMEHLNFDSIVYQTVHSKYTHTPGVKDEPKHGSTAKIERDDWNTYGCEWDADKIVMTVNGKPSHTYPRVEKLGDEQWPFKQKFYFILSMQIGGGWVNQTGATDPADYPAGMEVDWIRVYKRAD</sequence>
<feature type="domain" description="GH16" evidence="3">
    <location>
        <begin position="38"/>
        <end position="272"/>
    </location>
</feature>
<dbReference type="Gene3D" id="2.60.120.200">
    <property type="match status" value="1"/>
</dbReference>
<keyword evidence="5" id="KW-1185">Reference proteome</keyword>
<dbReference type="RefSeq" id="WP_252855936.1">
    <property type="nucleotide sequence ID" value="NZ_JAMXLR010000092.1"/>
</dbReference>
<dbReference type="GO" id="GO:0004553">
    <property type="term" value="F:hydrolase activity, hydrolyzing O-glycosyl compounds"/>
    <property type="evidence" value="ECO:0007669"/>
    <property type="project" value="InterPro"/>
</dbReference>
<comment type="similarity">
    <text evidence="1">Belongs to the glycosyl hydrolase 16 family.</text>
</comment>
<feature type="chain" id="PRO_5040936547" evidence="2">
    <location>
        <begin position="24"/>
        <end position="272"/>
    </location>
</feature>